<keyword evidence="4" id="KW-1185">Reference proteome</keyword>
<dbReference type="SUPFAM" id="SSF55781">
    <property type="entry name" value="GAF domain-like"/>
    <property type="match status" value="1"/>
</dbReference>
<dbReference type="InterPro" id="IPR006675">
    <property type="entry name" value="HDIG_dom"/>
</dbReference>
<sequence length="418" mass="47181">MLDLAIQNLNIKGFKIKNILFGNEGTHSTLIYPEIYVFTEERLNPLKLITLKNVLFNLDIEKLKNVKFKKSSTLEILKLISSNFKLETVLKLTEDALRELLNSDGASILLYNEDKNVLNFYITSGGASGSIETIDIPINASIAGECFKKKETLIINDAQKNPLHFKQTDLKAKYKTTNLIATPLFFENNPIGVLEAVNKKDNYYTEEDKYIIELFSSLISNKLMNSKIYNDLSSTVKGFILAVATAIDLRDNYTHTHSKNVSNLAIKIGKILKFNDSFLEELEIAALLHDIGKIGIPDNILNKPSKLTEKEYKIIQSHTIIGAKLLSEIDFLSKNISLGALEHHEKLDGSGYPYNKKNNDISLFGKILAVADIYDALTAKRVYKEPWPKEQVIKMLKNDCPKKFDCVIIEALEKCVID</sequence>
<dbReference type="STRING" id="1122195.SAMN02745164_00576"/>
<dbReference type="SMART" id="SM00065">
    <property type="entry name" value="GAF"/>
    <property type="match status" value="1"/>
</dbReference>
<accession>A0A1M4U4W1</accession>
<dbReference type="InterPro" id="IPR006674">
    <property type="entry name" value="HD_domain"/>
</dbReference>
<dbReference type="InterPro" id="IPR003018">
    <property type="entry name" value="GAF"/>
</dbReference>
<gene>
    <name evidence="3" type="ORF">SAMN02745164_00576</name>
</gene>
<protein>
    <submittedName>
        <fullName evidence="3">HDIG domain-containing protein</fullName>
    </submittedName>
</protein>
<feature type="domain" description="HD-GYP" evidence="2">
    <location>
        <begin position="232"/>
        <end position="418"/>
    </location>
</feature>
<dbReference type="Pfam" id="PF13487">
    <property type="entry name" value="HD_5"/>
    <property type="match status" value="1"/>
</dbReference>
<reference evidence="3" key="1">
    <citation type="submission" date="2016-11" db="EMBL/GenBank/DDBJ databases">
        <authorList>
            <person name="Varghese N."/>
            <person name="Submissions S."/>
        </authorList>
    </citation>
    <scope>NUCLEOTIDE SEQUENCE [LARGE SCALE GENOMIC DNA]</scope>
    <source>
        <strain evidence="3">DSM 16785</strain>
    </source>
</reference>
<evidence type="ECO:0000313" key="4">
    <source>
        <dbReference type="Proteomes" id="UP000184334"/>
    </source>
</evidence>
<dbReference type="PANTHER" id="PTHR43155:SF2">
    <property type="entry name" value="CYCLIC DI-GMP PHOSPHODIESTERASE PA4108"/>
    <property type="match status" value="1"/>
</dbReference>
<dbReference type="CDD" id="cd00077">
    <property type="entry name" value="HDc"/>
    <property type="match status" value="1"/>
</dbReference>
<dbReference type="OrthoDB" id="49429at2"/>
<dbReference type="InterPro" id="IPR003607">
    <property type="entry name" value="HD/PDEase_dom"/>
</dbReference>
<dbReference type="EMBL" id="FQUI01000006">
    <property type="protein sequence ID" value="SHE51666.1"/>
    <property type="molecule type" value="Genomic_DNA"/>
</dbReference>
<dbReference type="SMART" id="SM00471">
    <property type="entry name" value="HDc"/>
    <property type="match status" value="1"/>
</dbReference>
<dbReference type="RefSeq" id="WP_072863257.1">
    <property type="nucleotide sequence ID" value="NZ_FQUI01000006.1"/>
</dbReference>
<organism evidence="3 4">
    <name type="scientific">Marinitoga hydrogenitolerans (strain DSM 16785 / JCM 12826 / AT1271)</name>
    <dbReference type="NCBI Taxonomy" id="1122195"/>
    <lineage>
        <taxon>Bacteria</taxon>
        <taxon>Thermotogati</taxon>
        <taxon>Thermotogota</taxon>
        <taxon>Thermotogae</taxon>
        <taxon>Petrotogales</taxon>
        <taxon>Petrotogaceae</taxon>
        <taxon>Marinitoga</taxon>
    </lineage>
</organism>
<dbReference type="Gene3D" id="1.10.3210.10">
    <property type="entry name" value="Hypothetical protein af1432"/>
    <property type="match status" value="1"/>
</dbReference>
<proteinExistence type="predicted"/>
<dbReference type="PANTHER" id="PTHR43155">
    <property type="entry name" value="CYCLIC DI-GMP PHOSPHODIESTERASE PA4108-RELATED"/>
    <property type="match status" value="1"/>
</dbReference>
<dbReference type="NCBIfam" id="TIGR00277">
    <property type="entry name" value="HDIG"/>
    <property type="match status" value="1"/>
</dbReference>
<dbReference type="PROSITE" id="PS51832">
    <property type="entry name" value="HD_GYP"/>
    <property type="match status" value="1"/>
</dbReference>
<dbReference type="SUPFAM" id="SSF109604">
    <property type="entry name" value="HD-domain/PDEase-like"/>
    <property type="match status" value="1"/>
</dbReference>
<evidence type="ECO:0000259" key="1">
    <source>
        <dbReference type="PROSITE" id="PS51831"/>
    </source>
</evidence>
<dbReference type="InterPro" id="IPR029016">
    <property type="entry name" value="GAF-like_dom_sf"/>
</dbReference>
<comment type="caution">
    <text evidence="3">The sequence shown here is derived from an EMBL/GenBank/DDBJ whole genome shotgun (WGS) entry which is preliminary data.</text>
</comment>
<name>A0A1M4U4W1_MARH1</name>
<dbReference type="Gene3D" id="3.30.450.40">
    <property type="match status" value="1"/>
</dbReference>
<dbReference type="AlphaFoldDB" id="A0A1M4U4W1"/>
<evidence type="ECO:0000259" key="2">
    <source>
        <dbReference type="PROSITE" id="PS51832"/>
    </source>
</evidence>
<feature type="domain" description="HD" evidence="1">
    <location>
        <begin position="254"/>
        <end position="377"/>
    </location>
</feature>
<dbReference type="PROSITE" id="PS51831">
    <property type="entry name" value="HD"/>
    <property type="match status" value="1"/>
</dbReference>
<evidence type="ECO:0000313" key="3">
    <source>
        <dbReference type="EMBL" id="SHE51666.1"/>
    </source>
</evidence>
<dbReference type="Pfam" id="PF13185">
    <property type="entry name" value="GAF_2"/>
    <property type="match status" value="1"/>
</dbReference>
<dbReference type="InterPro" id="IPR037522">
    <property type="entry name" value="HD_GYP_dom"/>
</dbReference>
<dbReference type="Proteomes" id="UP000184334">
    <property type="component" value="Unassembled WGS sequence"/>
</dbReference>